<dbReference type="EMBL" id="KZ819791">
    <property type="protein sequence ID" value="PWN52202.1"/>
    <property type="molecule type" value="Genomic_DNA"/>
</dbReference>
<evidence type="ECO:0000313" key="1">
    <source>
        <dbReference type="EMBL" id="PWN52202.1"/>
    </source>
</evidence>
<dbReference type="Proteomes" id="UP000245626">
    <property type="component" value="Unassembled WGS sequence"/>
</dbReference>
<proteinExistence type="predicted"/>
<protein>
    <submittedName>
        <fullName evidence="1">Uncharacterized protein</fullName>
    </submittedName>
</protein>
<keyword evidence="2" id="KW-1185">Reference proteome</keyword>
<accession>A0ACD0P2B5</accession>
<name>A0ACD0P2B5_9BASI</name>
<reference evidence="1 2" key="1">
    <citation type="journal article" date="2018" name="Mol. Biol. Evol.">
        <title>Broad Genomic Sampling Reveals a Smut Pathogenic Ancestry of the Fungal Clade Ustilaginomycotina.</title>
        <authorList>
            <person name="Kijpornyongpan T."/>
            <person name="Mondo S.J."/>
            <person name="Barry K."/>
            <person name="Sandor L."/>
            <person name="Lee J."/>
            <person name="Lipzen A."/>
            <person name="Pangilinan J."/>
            <person name="LaButti K."/>
            <person name="Hainaut M."/>
            <person name="Henrissat B."/>
            <person name="Grigoriev I.V."/>
            <person name="Spatafora J.W."/>
            <person name="Aime M.C."/>
        </authorList>
    </citation>
    <scope>NUCLEOTIDE SEQUENCE [LARGE SCALE GENOMIC DNA]</scope>
    <source>
        <strain evidence="1 2">SA 807</strain>
    </source>
</reference>
<sequence>MTTTQQNRSFSTPASIPISASSSSLSSSKSPDPNSIIDPNVNNGSDQSPTRQLDQEERQSLTSFNFLQDLDQPPESSFALGNLFSRVKNALSAAAPSASTTNRDSSSSLENTAADYPSATTQHRYTRSSSNPTWGATGLGTLDEHPSAETTFPPSNHANGGGPGSNLTRVAREESIGSRFVPAPVPSSSSTIPPVSKTRTAAPSSSGSVRPTSLAGSRSASTINRSFKSPPLSLRSVAPAPAVTFTSPAHAVVSQRIYASFGDDQSSVLAEDVEPDLDSQIQVDLPSAVVVGAGSRNSGAEGSFWAAHGWSTIPGFPLSKDILADDARSIHSSSSRRPRSDFNDDPSSSSSVAIVTGPGSARAGLQTSADAIMRRMKGDGLSKKFWMADENAKECRECLTVFTSWRRKHHCRICGQIFCGRCASHIIQGTRFDYDGMVRVCNFCMRMLEEYDRHEPPVAPASSSQTARLRMAGHSGRTLRDKDMISAPLEAQIRSPQSQFAANNLFARATVAPSFGSMGMGMSSFSSGLLRRDSDEDEPFEASRSVSPMPGASTGSNKLDPPTVLSTATAVAPFRKGLTEDDLNGATTTPGEEEDGPIDFIGSALGTTTAAAEAQQNSGSPSLVAEQAPSTSTPLAFPSGGTAEENFIQAANNAFASDNNRLRLISDAAARQQSAAATAQRSRLKSKNSGTMMTNGATSSTSSSTTTKVNESYASKFQGLDKVGGGASVYQKESQAHGNQSTESLIGSRIGINPGILSSAMGPMSLSHLTLMLEQTLTRGNVPKVEEWVKVLIPLILTVVSRVKPNPRETDCMDIRHFVKVKRIPGGKPWDCEYVDGFVCSKNVATKKMARQLPLSNAKVMVLTFPLDYHRSAGQFISLEPLMAQEWEFTKILVSRVVALRPNVVVVEKAVSRLALDLLEQAGVTVVWPVKPSAIEAISRCTQADVISSIDRLALDPRLGRCASFSVETFEHASLPEKRKSFMRFEGTPKDLGCTIVLRGGSNEMLRRVKSILDLMVFVGYNLRLEEFLMRDEGACLDFDLPPHRIGGGGSRNKDRRRRLLLLEDGADEEDGITDQIEDSLRPYKETLLSASSCVSMPPPFPLARMKFENDRLRMLKARTEREEMEKILRDECRSLSSEVKREKEASISTIGQVDQGPDKDKVVVDPELDGDQAGSEEGKATEPSPDEEDQDGSQVVTPTVTVVGVEDKAVVMEAIKSISAGEQAQEGISVALATAESSTPPPASKASQHYHVQDSELVQSLRLPDQVAREAEYSLAKERHSTLLKSWRAYLDRSCDSISPFSHQRLVMLTSKICAVTLRPCSGPQLETVDYYGLGDVTLGQFLERTCRESGKICENKGCGRAGVLHFWNYVHNRTRIQVVTERFVCPIPGEENRLLSWSYCKACELATPVSAITAESWSYSFAKYLELHFYPDSRCRTQICPHGFYSDQVRYFAFQNLAIRFHSDPIEILEVRVPDAKLLVRDDLRIALKNEEALGLQLKSSRFWDSVVNRIKGLGLDPSSFCSSSGGEASSWNSTTNLVEKDASNARDRNRVLLSDMVKRCESDRREIENLLIKVYRETPASDVLSINLVRRALQEKVVRWDVDFAEYEKNCLPTEKDIRRLTTSHLKRLFVEKDPSSSAEKTSSSIMVSENVPTMGLPPAAEMDEVESSEVGEKPPTSSSNKRQDVRIPSSVSDPEKVSTNFKPSSEEQDQEIITTPKAEEKRKTSGNRKQHAPSFASYHPSKKENLDEDETDDPNESSPTESRGGGLVGGAVNSRLLFNRNSVTLPSSPVSGIGGGVRNVMDESSCTENEISGQVSNLVKRFETPRRSGGGGGGGGFAGDSESKEGGGEEEPEVAEVGDGSKIRSLNPPSSSSSSSRRPNLRRGRTEDVLSSQQTVGRKGHLTPNQGPGKKGSTEVVSTKASSTSVSRSGSPTLKLGTPSGTRNPRMRRVDSNGGGLGGGRRNNSASGGKNIDTGPPSSFRPPKNPTTAPAAAAGASRLGQRPVMVTRSTSYQRGVSVGRYTSDSDRERNFTHLVPPTHLSSREPSSSAVLKSGGGGGSSQQQSRLPISSTRREMAASSSSSTSNHHSKNRVSMIAKHFDRINKEAERQRDRDRERQHRQILSLRSRNVSSSLASSSSPSSSHGGLGWRARPVAMTRAKVEVFNSVKEAVRDDESESECGGDNVGEDDGDGDVDDDDDDEEEEDDEEDEEVSIVVDVDTDKFDSRMGKRVIKSSTKGGKPNEGDDDQGQTKPAHDEHGNDTIKMRSGKKNKAPGDEDGDKDEGQVVVDARKTVLESNVDEGGRDEEKLPDVNAGIRTMNSELESDAQSITAPSISNHYGGKTLLANQLGGGGGAGGLFSDSDSVTANSGGGGGTNSNYANNNNVGGGLGFERNSLLKTLSGLWAFRSGDMMPLEYPLSNSEHVFSDSHVIVREDEPSSIIAFTLSSKNYDERLRNMQKRGSSRLSREREEAAASSVVPTPGASGGGFEASADAPWNQARSKNHVADVSSGIDKDPWGMIDLEGAEMESALKRPEGTHFRYEFESGTTRLWCKILFAEQFDALRRSCGCETSFIESLSRCVKWDSSGGKSGSAFLKTKDDRLVVKQLSRFEMDNFSKFAPHYFSYMAQCFFRQRPTTLAKIFGCFRIGFRNPQTGRSLKMDCLVMENLFYGREMSKIFDLKGSMRNRHIQETGRANEVLLDENLVEISTQSPLFVREHSKRLLRAALWNDSLFLADMNVMDYSLVVGLDRSCCRDEKRMTKTTIQQPPPPPPPPPPPDQSKERSEEKKGKEASHPPPPQEVEATKPGTCTSTSSWPSSYLDKEERQGVEEQGEEGKDQEEEEEGKVGPELVVGIIDFVRTFTWDKRVESFVKESSTTLLGGGGKGEPTIITPRQYRTRFLSFLDKSLLITPDLWIDRAWSQ</sequence>
<evidence type="ECO:0000313" key="2">
    <source>
        <dbReference type="Proteomes" id="UP000245626"/>
    </source>
</evidence>
<gene>
    <name evidence="1" type="ORF">IE53DRAFT_378351</name>
</gene>
<organism evidence="1 2">
    <name type="scientific">Violaceomyces palustris</name>
    <dbReference type="NCBI Taxonomy" id="1673888"/>
    <lineage>
        <taxon>Eukaryota</taxon>
        <taxon>Fungi</taxon>
        <taxon>Dikarya</taxon>
        <taxon>Basidiomycota</taxon>
        <taxon>Ustilaginomycotina</taxon>
        <taxon>Ustilaginomycetes</taxon>
        <taxon>Violaceomycetales</taxon>
        <taxon>Violaceomycetaceae</taxon>
        <taxon>Violaceomyces</taxon>
    </lineage>
</organism>